<dbReference type="SMART" id="SM00530">
    <property type="entry name" value="HTH_XRE"/>
    <property type="match status" value="1"/>
</dbReference>
<evidence type="ECO:0000313" key="3">
    <source>
        <dbReference type="EMBL" id="HJH49282.1"/>
    </source>
</evidence>
<evidence type="ECO:0000313" key="4">
    <source>
        <dbReference type="Proteomes" id="UP000813420"/>
    </source>
</evidence>
<dbReference type="Gene3D" id="1.10.260.40">
    <property type="entry name" value="lambda repressor-like DNA-binding domains"/>
    <property type="match status" value="1"/>
</dbReference>
<dbReference type="PROSITE" id="PS50943">
    <property type="entry name" value="HTH_CROC1"/>
    <property type="match status" value="1"/>
</dbReference>
<dbReference type="InterPro" id="IPR010982">
    <property type="entry name" value="Lambda_DNA-bd_dom_sf"/>
</dbReference>
<dbReference type="Proteomes" id="UP000813420">
    <property type="component" value="Unassembled WGS sequence"/>
</dbReference>
<evidence type="ECO:0000256" key="1">
    <source>
        <dbReference type="ARBA" id="ARBA00023125"/>
    </source>
</evidence>
<keyword evidence="1" id="KW-0238">DNA-binding</keyword>
<dbReference type="SUPFAM" id="SSF47413">
    <property type="entry name" value="lambda repressor-like DNA-binding domains"/>
    <property type="match status" value="1"/>
</dbReference>
<dbReference type="InterPro" id="IPR001387">
    <property type="entry name" value="Cro/C1-type_HTH"/>
</dbReference>
<dbReference type="CDD" id="cd00093">
    <property type="entry name" value="HTH_XRE"/>
    <property type="match status" value="1"/>
</dbReference>
<reference evidence="3" key="2">
    <citation type="submission" date="2021-09" db="EMBL/GenBank/DDBJ databases">
        <authorList>
            <person name="Gilroy R."/>
        </authorList>
    </citation>
    <scope>NUCLEOTIDE SEQUENCE</scope>
    <source>
        <strain evidence="3">USAMLcec4-12693</strain>
    </source>
</reference>
<dbReference type="Pfam" id="PF01381">
    <property type="entry name" value="HTH_3"/>
    <property type="match status" value="1"/>
</dbReference>
<sequence>MNIGNAITEIRKTQGLTQEEFGALFHVTRQTVSNWENEKNYPDLQILVNISDQFNVSLDQLLKSDQQMILQIDKERSLGKLRREKKIIDFLNGAGTGLILGCLYSPDTWRKALTITIAIIMIITGNCLKTKYDEKMEKYLQ</sequence>
<dbReference type="PANTHER" id="PTHR46558">
    <property type="entry name" value="TRACRIPTIONAL REGULATORY PROTEIN-RELATED-RELATED"/>
    <property type="match status" value="1"/>
</dbReference>
<protein>
    <submittedName>
        <fullName evidence="3">Helix-turn-helix domain-containing protein</fullName>
    </submittedName>
</protein>
<proteinExistence type="predicted"/>
<dbReference type="GO" id="GO:0003677">
    <property type="term" value="F:DNA binding"/>
    <property type="evidence" value="ECO:0007669"/>
    <property type="project" value="UniProtKB-KW"/>
</dbReference>
<dbReference type="OrthoDB" id="9801008at2"/>
<reference evidence="3" key="1">
    <citation type="journal article" date="2021" name="PeerJ">
        <title>Extensive microbial diversity within the chicken gut microbiome revealed by metagenomics and culture.</title>
        <authorList>
            <person name="Gilroy R."/>
            <person name="Ravi A."/>
            <person name="Getino M."/>
            <person name="Pursley I."/>
            <person name="Horton D.L."/>
            <person name="Alikhan N.F."/>
            <person name="Baker D."/>
            <person name="Gharbi K."/>
            <person name="Hall N."/>
            <person name="Watson M."/>
            <person name="Adriaenssens E.M."/>
            <person name="Foster-Nyarko E."/>
            <person name="Jarju S."/>
            <person name="Secka A."/>
            <person name="Antonio M."/>
            <person name="Oren A."/>
            <person name="Chaudhuri R.R."/>
            <person name="La Ragione R."/>
            <person name="Hildebrand F."/>
            <person name="Pallen M.J."/>
        </authorList>
    </citation>
    <scope>NUCLEOTIDE SEQUENCE</scope>
    <source>
        <strain evidence="3">USAMLcec4-12693</strain>
    </source>
</reference>
<organism evidence="3 4">
    <name type="scientific">Merdimonas faecis</name>
    <dbReference type="NCBI Taxonomy" id="1653435"/>
    <lineage>
        <taxon>Bacteria</taxon>
        <taxon>Bacillati</taxon>
        <taxon>Bacillota</taxon>
        <taxon>Clostridia</taxon>
        <taxon>Lachnospirales</taxon>
        <taxon>Lachnospiraceae</taxon>
        <taxon>Merdimonas</taxon>
    </lineage>
</organism>
<dbReference type="EMBL" id="DYXE01000034">
    <property type="protein sequence ID" value="HJH49282.1"/>
    <property type="molecule type" value="Genomic_DNA"/>
</dbReference>
<dbReference type="AlphaFoldDB" id="A0A9D2VWB5"/>
<accession>A0A9D2VWB5</accession>
<evidence type="ECO:0000259" key="2">
    <source>
        <dbReference type="PROSITE" id="PS50943"/>
    </source>
</evidence>
<name>A0A9D2VWB5_9FIRM</name>
<dbReference type="PANTHER" id="PTHR46558:SF15">
    <property type="entry name" value="HELIX-TURN-HELIX DOMAIN PROTEIN"/>
    <property type="match status" value="1"/>
</dbReference>
<comment type="caution">
    <text evidence="3">The sequence shown here is derived from an EMBL/GenBank/DDBJ whole genome shotgun (WGS) entry which is preliminary data.</text>
</comment>
<dbReference type="RefSeq" id="WP_083262871.1">
    <property type="nucleotide sequence ID" value="NZ_CABMJS010000014.1"/>
</dbReference>
<feature type="domain" description="HTH cro/C1-type" evidence="2">
    <location>
        <begin position="7"/>
        <end position="61"/>
    </location>
</feature>
<gene>
    <name evidence="3" type="ORF">K8V39_03350</name>
</gene>